<feature type="domain" description="Type ISP restriction-modification enzyme LLaBIII C-terminal specificity" evidence="6">
    <location>
        <begin position="697"/>
        <end position="1036"/>
    </location>
</feature>
<accession>A0AAN2TPQ5</accession>
<dbReference type="InterPro" id="IPR050953">
    <property type="entry name" value="N4_N6_ade-DNA_methylase"/>
</dbReference>
<comment type="caution">
    <text evidence="7">The sequence shown here is derived from an EMBL/GenBank/DDBJ whole genome shotgun (WGS) entry which is preliminary data.</text>
</comment>
<comment type="catalytic activity">
    <reaction evidence="4">
        <text>a 2'-deoxyadenosine in DNA + S-adenosyl-L-methionine = an N(6)-methyl-2'-deoxyadenosine in DNA + S-adenosyl-L-homocysteine + H(+)</text>
        <dbReference type="Rhea" id="RHEA:15197"/>
        <dbReference type="Rhea" id="RHEA-COMP:12418"/>
        <dbReference type="Rhea" id="RHEA-COMP:12419"/>
        <dbReference type="ChEBI" id="CHEBI:15378"/>
        <dbReference type="ChEBI" id="CHEBI:57856"/>
        <dbReference type="ChEBI" id="CHEBI:59789"/>
        <dbReference type="ChEBI" id="CHEBI:90615"/>
        <dbReference type="ChEBI" id="CHEBI:90616"/>
        <dbReference type="EC" id="2.1.1.72"/>
    </reaction>
</comment>
<dbReference type="GO" id="GO:0009007">
    <property type="term" value="F:site-specific DNA-methyltransferase (adenine-specific) activity"/>
    <property type="evidence" value="ECO:0007669"/>
    <property type="project" value="UniProtKB-EC"/>
</dbReference>
<evidence type="ECO:0000256" key="2">
    <source>
        <dbReference type="ARBA" id="ARBA00022603"/>
    </source>
</evidence>
<evidence type="ECO:0000313" key="7">
    <source>
        <dbReference type="EMBL" id="CEG24555.1"/>
    </source>
</evidence>
<dbReference type="InterPro" id="IPR003356">
    <property type="entry name" value="DNA_methylase_A-5"/>
</dbReference>
<evidence type="ECO:0000256" key="3">
    <source>
        <dbReference type="ARBA" id="ARBA00022679"/>
    </source>
</evidence>
<keyword evidence="2 7" id="KW-0489">Methyltransferase</keyword>
<keyword evidence="3" id="KW-0808">Transferase</keyword>
<dbReference type="PRINTS" id="PR00507">
    <property type="entry name" value="N12N6MTFRASE"/>
</dbReference>
<dbReference type="GO" id="GO:0003677">
    <property type="term" value="F:DNA binding"/>
    <property type="evidence" value="ECO:0007669"/>
    <property type="project" value="InterPro"/>
</dbReference>
<gene>
    <name evidence="7" type="ORF">BN1180_05370</name>
</gene>
<dbReference type="PANTHER" id="PTHR33841:SF1">
    <property type="entry name" value="DNA METHYLTRANSFERASE A"/>
    <property type="match status" value="1"/>
</dbReference>
<proteinExistence type="predicted"/>
<sequence>MNVFSIYNKNIEKELNYGRTTEHTFRPAFKSLIESLDSNLHATNEPTREKCGAPDYIIQKGAIPIGYIETKDIDKSLDQVEKTDQFIRYVEGLENFILTNYMEFRWYVNGEHRSTAVLGNVRANGKIGYSKNGESTVMDLLNNFLNYKGTSISTSEELAQRMASIAKIINDIMINIFTLDHQNRSNLYNQYLALKDTLLHNMSQLEFADMYSQTVVYGLFSARVNAGNSSIFTRESAAYAIPKTNPFLRELFNQIAGPFLDESLIWVVDDLVDLLSRTDIGKVVKDFGIKTGKDDPVIHFYETFLKYYKPEERVLRGVYYTPEPVVSYIVDSIDQILINSFSLKRGLADTSKTTRFFTETGENHLVHKVQILDPATGTGTFLHKVIDRVYSSFSNNKGMWSGYVREHLLPRLYGFELLMAPYTVAHMKLGLKLAETGYQFDSDRRLRIFLTNTLERADDEAAYPLFSLNTQFISGEAAAANEIKKIEPIMVILGNPPYSGHSSNNSTWINKLIRGFDDINNEETESYFHIDGKSIGERNPKWLNDDYVKFIRFSQWRIEQTGHGVVAFITPHGYLDNPTFKGMRKSLMNTFDDIYILDLHGNSNKDEGKFENDKNVFDIRTGVAIGIFVKRDRERKTTKVYHQEIWGERKVKYDWLEKNNSETTDWTSIEPKEPMYLFVPRNDDTLSEYHKGWKITDIFPRNSIGIVTARDKFTIHKTEESVFDTVNEFINLGTEEARDKYKLGKDVQDWTVESAQEDIVVTEASKLKIKPISYRPFDTRYTYYTGKSRGFLCRPRRNVMDHMVEEDNIGLVTTRMTKGESFNHIFVSEYISDNCLLSSKTSNRGYMFPLYLYEGNRKTPNISNEFIQFIDKRMKTNFVKHGMGSKDGEIGPEAIFYYTYAILHASEYRIRYEEYLKLDFPYITFTSRKILFMKLSTLGRKLAFTHLNKRNLEIETSYPEEGSNLVEKVKYNKKDNRLYINDRQYFDKVSPEIWEFQIGSYHVLKKWLNERIGDTFEYNDLVYFQQIISILKEATKICAEIDQTINNYGGFPIR</sequence>
<dbReference type="GO" id="GO:0008170">
    <property type="term" value="F:N-methyltransferase activity"/>
    <property type="evidence" value="ECO:0007669"/>
    <property type="project" value="InterPro"/>
</dbReference>
<dbReference type="InterPro" id="IPR029063">
    <property type="entry name" value="SAM-dependent_MTases_sf"/>
</dbReference>
<protein>
    <recommendedName>
        <fullName evidence="1">site-specific DNA-methyltransferase (adenine-specific)</fullName>
        <ecNumber evidence="1">2.1.1.72</ecNumber>
    </recommendedName>
</protein>
<dbReference type="SUPFAM" id="SSF53335">
    <property type="entry name" value="S-adenosyl-L-methionine-dependent methyltransferases"/>
    <property type="match status" value="1"/>
</dbReference>
<dbReference type="Proteomes" id="UP000182110">
    <property type="component" value="Unassembled WGS sequence"/>
</dbReference>
<dbReference type="EC" id="2.1.1.72" evidence="1"/>
<dbReference type="InterPro" id="IPR041635">
    <property type="entry name" value="Type_ISP_LLaBIII_C"/>
</dbReference>
<evidence type="ECO:0000256" key="1">
    <source>
        <dbReference type="ARBA" id="ARBA00011900"/>
    </source>
</evidence>
<evidence type="ECO:0000313" key="8">
    <source>
        <dbReference type="Proteomes" id="UP000182110"/>
    </source>
</evidence>
<dbReference type="Pfam" id="PF18135">
    <property type="entry name" value="Type_ISP_C"/>
    <property type="match status" value="1"/>
</dbReference>
<dbReference type="RefSeq" id="WP_072273905.1">
    <property type="nucleotide sequence ID" value="NZ_CCXW01000002.1"/>
</dbReference>
<feature type="domain" description="DNA methylase adenine-specific" evidence="5">
    <location>
        <begin position="295"/>
        <end position="508"/>
    </location>
</feature>
<evidence type="ECO:0000256" key="4">
    <source>
        <dbReference type="ARBA" id="ARBA00047942"/>
    </source>
</evidence>
<evidence type="ECO:0000259" key="5">
    <source>
        <dbReference type="Pfam" id="PF02384"/>
    </source>
</evidence>
<keyword evidence="8" id="KW-1185">Reference proteome</keyword>
<reference evidence="7 8" key="1">
    <citation type="journal article" date="2014" name="Genome Announc.">
        <title>Genome Sequence of Bacillus simplex Strain P558, Isolated from a Human Fecal Sample.</title>
        <authorList>
            <person name="Croce O."/>
            <person name="Hugon P."/>
            <person name="Lagier J.C."/>
            <person name="Bibi F."/>
            <person name="Robert C."/>
            <person name="Azhar E.I."/>
            <person name="Raoult D."/>
            <person name="Fournier P.E."/>
        </authorList>
    </citation>
    <scope>NUCLEOTIDE SEQUENCE [LARGE SCALE GENOMIC DNA]</scope>
    <source>
        <strain evidence="7 8">P558</strain>
    </source>
</reference>
<evidence type="ECO:0000259" key="6">
    <source>
        <dbReference type="Pfam" id="PF18135"/>
    </source>
</evidence>
<dbReference type="PANTHER" id="PTHR33841">
    <property type="entry name" value="DNA METHYLTRANSFERASE YEEA-RELATED"/>
    <property type="match status" value="1"/>
</dbReference>
<dbReference type="GO" id="GO:0032259">
    <property type="term" value="P:methylation"/>
    <property type="evidence" value="ECO:0007669"/>
    <property type="project" value="UniProtKB-KW"/>
</dbReference>
<dbReference type="Pfam" id="PF02384">
    <property type="entry name" value="N6_Mtase"/>
    <property type="match status" value="1"/>
</dbReference>
<dbReference type="Gene3D" id="3.40.50.150">
    <property type="entry name" value="Vaccinia Virus protein VP39"/>
    <property type="match status" value="1"/>
</dbReference>
<name>A0AAN2TPQ5_9BACI</name>
<organism evidence="7 8">
    <name type="scientific">Peribacillus simplex</name>
    <dbReference type="NCBI Taxonomy" id="1478"/>
    <lineage>
        <taxon>Bacteria</taxon>
        <taxon>Bacillati</taxon>
        <taxon>Bacillota</taxon>
        <taxon>Bacilli</taxon>
        <taxon>Bacillales</taxon>
        <taxon>Bacillaceae</taxon>
        <taxon>Peribacillus</taxon>
    </lineage>
</organism>
<dbReference type="AlphaFoldDB" id="A0AAN2TPQ5"/>
<dbReference type="REBASE" id="99802">
    <property type="entry name" value="BsiP558ORF5370P"/>
</dbReference>
<dbReference type="EMBL" id="CCXW01000002">
    <property type="protein sequence ID" value="CEG24555.1"/>
    <property type="molecule type" value="Genomic_DNA"/>
</dbReference>